<protein>
    <recommendedName>
        <fullName evidence="5 9">2-C-methyl-D-erythritol 2,4-cyclodiphosphate synthase</fullName>
        <shortName evidence="9">MECDP-synthase</shortName>
        <shortName evidence="9">MECPP-synthase</shortName>
        <shortName evidence="9">MECPS</shortName>
        <ecNumber evidence="5 9">4.6.1.12</ecNumber>
    </recommendedName>
</protein>
<evidence type="ECO:0000256" key="6">
    <source>
        <dbReference type="ARBA" id="ARBA00022723"/>
    </source>
</evidence>
<dbReference type="PANTHER" id="PTHR43181">
    <property type="entry name" value="2-C-METHYL-D-ERYTHRITOL 2,4-CYCLODIPHOSPHATE SYNTHASE, CHLOROPLASTIC"/>
    <property type="match status" value="1"/>
</dbReference>
<comment type="catalytic activity">
    <reaction evidence="1 9 10">
        <text>4-CDP-2-C-methyl-D-erythritol 2-phosphate = 2-C-methyl-D-erythritol 2,4-cyclic diphosphate + CMP</text>
        <dbReference type="Rhea" id="RHEA:23864"/>
        <dbReference type="ChEBI" id="CHEBI:57919"/>
        <dbReference type="ChEBI" id="CHEBI:58483"/>
        <dbReference type="ChEBI" id="CHEBI:60377"/>
        <dbReference type="EC" id="4.6.1.12"/>
    </reaction>
</comment>
<feature type="binding site" evidence="9">
    <location>
        <position position="140"/>
    </location>
    <ligand>
        <name>4-CDP-2-C-methyl-D-erythritol 2-phosphate</name>
        <dbReference type="ChEBI" id="CHEBI:57919"/>
    </ligand>
</feature>
<dbReference type="Proteomes" id="UP001359308">
    <property type="component" value="Chromosome"/>
</dbReference>
<dbReference type="Gene3D" id="3.30.1330.50">
    <property type="entry name" value="2-C-methyl-D-erythritol 2,4-cyclodiphosphate synthase"/>
    <property type="match status" value="1"/>
</dbReference>
<evidence type="ECO:0000313" key="13">
    <source>
        <dbReference type="Proteomes" id="UP001359308"/>
    </source>
</evidence>
<gene>
    <name evidence="9 12" type="primary">ispF</name>
    <name evidence="12" type="ORF">N4J17_07345</name>
</gene>
<feature type="site" description="Transition state stabilizer" evidence="9">
    <location>
        <position position="134"/>
    </location>
</feature>
<comment type="function">
    <text evidence="9">Involved in the biosynthesis of isopentenyl diphosphate (IPP) and dimethylallyl diphosphate (DMAPP), two major building blocks of isoprenoid compounds. Catalyzes the conversion of 4-diphosphocytidyl-2-C-methyl-D-erythritol 2-phosphate (CDP-ME2P) to 2-C-methyl-D-erythritol 2,4-cyclodiphosphate (ME-CPP) with a corresponding release of cytidine 5-monophosphate (CMP).</text>
</comment>
<keyword evidence="6 9" id="KW-0479">Metal-binding</keyword>
<feature type="binding site" evidence="9">
    <location>
        <position position="43"/>
    </location>
    <ligand>
        <name>a divalent metal cation</name>
        <dbReference type="ChEBI" id="CHEBI:60240"/>
    </ligand>
</feature>
<dbReference type="PROSITE" id="PS01350">
    <property type="entry name" value="ISPF"/>
    <property type="match status" value="1"/>
</dbReference>
<dbReference type="EC" id="4.6.1.12" evidence="5 9"/>
<accession>A0ABZ2FAW4</accession>
<comment type="similarity">
    <text evidence="3 9 10">Belongs to the IspF family.</text>
</comment>
<dbReference type="NCBIfam" id="TIGR00151">
    <property type="entry name" value="ispF"/>
    <property type="match status" value="1"/>
</dbReference>
<proteinExistence type="inferred from homology"/>
<evidence type="ECO:0000256" key="4">
    <source>
        <dbReference type="ARBA" id="ARBA00011233"/>
    </source>
</evidence>
<comment type="subunit">
    <text evidence="4 9">Homotrimer.</text>
</comment>
<feature type="binding site" evidence="9">
    <location>
        <begin position="62"/>
        <end position="66"/>
    </location>
    <ligand>
        <name>4-CDP-2-C-methyl-D-erythritol 2-phosphate</name>
        <dbReference type="ChEBI" id="CHEBI:57919"/>
    </ligand>
</feature>
<dbReference type="InterPro" id="IPR036571">
    <property type="entry name" value="MECDP_synthase_sf"/>
</dbReference>
<comment type="caution">
    <text evidence="9">Lacks conserved residue(s) required for the propagation of feature annotation.</text>
</comment>
<feature type="binding site" evidence="9">
    <location>
        <begin position="133"/>
        <end position="136"/>
    </location>
    <ligand>
        <name>4-CDP-2-C-methyl-D-erythritol 2-phosphate</name>
        <dbReference type="ChEBI" id="CHEBI:57919"/>
    </ligand>
</feature>
<feature type="binding site" evidence="9">
    <location>
        <begin position="35"/>
        <end position="36"/>
    </location>
    <ligand>
        <name>4-CDP-2-C-methyl-D-erythritol 2-phosphate</name>
        <dbReference type="ChEBI" id="CHEBI:57919"/>
    </ligand>
</feature>
<feature type="binding site" evidence="9">
    <location>
        <begin position="57"/>
        <end position="59"/>
    </location>
    <ligand>
        <name>4-CDP-2-C-methyl-D-erythritol 2-phosphate</name>
        <dbReference type="ChEBI" id="CHEBI:57919"/>
    </ligand>
</feature>
<reference evidence="12 13" key="1">
    <citation type="submission" date="2022-09" db="EMBL/GenBank/DDBJ databases">
        <authorList>
            <person name="Giprobiosintez L."/>
        </authorList>
    </citation>
    <scope>NUCLEOTIDE SEQUENCE [LARGE SCALE GENOMIC DNA]</scope>
    <source>
        <strain evidence="13">VKPM-B-12549 (GBS-15)</strain>
    </source>
</reference>
<dbReference type="CDD" id="cd00554">
    <property type="entry name" value="MECDP_synthase"/>
    <property type="match status" value="1"/>
</dbReference>
<evidence type="ECO:0000256" key="2">
    <source>
        <dbReference type="ARBA" id="ARBA00004709"/>
    </source>
</evidence>
<dbReference type="InterPro" id="IPR020555">
    <property type="entry name" value="MECDP_synthase_CS"/>
</dbReference>
<comment type="pathway">
    <text evidence="2 9">Isoprenoid biosynthesis; isopentenyl diphosphate biosynthesis via DXP pathway; isopentenyl diphosphate from 1-deoxy-D-xylulose 5-phosphate: step 4/6.</text>
</comment>
<comment type="cofactor">
    <cofactor evidence="9">
        <name>a divalent metal cation</name>
        <dbReference type="ChEBI" id="CHEBI:60240"/>
    </cofactor>
    <text evidence="9">Binds 1 divalent metal cation per subunit.</text>
</comment>
<keyword evidence="13" id="KW-1185">Reference proteome</keyword>
<dbReference type="SUPFAM" id="SSF69765">
    <property type="entry name" value="IpsF-like"/>
    <property type="match status" value="1"/>
</dbReference>
<dbReference type="GO" id="GO:0008685">
    <property type="term" value="F:2-C-methyl-D-erythritol 2,4-cyclodiphosphate synthase activity"/>
    <property type="evidence" value="ECO:0007669"/>
    <property type="project" value="UniProtKB-EC"/>
</dbReference>
<sequence length="158" mass="16861">MFRIGQGYDAHRFKEGDHVVLCGVKIPFDRGFAAHSDGDVALHALCDALLGAAALGDIGRHFPDTDARYQGIDSRVLLREVRQKVAGAGYTVGNVDVTVVAQAPRLAAHIQAMRANLAQDLEIPLDCVNVKATTTEGMGFEGRGEGISAHAVALLTRR</sequence>
<evidence type="ECO:0000256" key="1">
    <source>
        <dbReference type="ARBA" id="ARBA00000200"/>
    </source>
</evidence>
<dbReference type="HAMAP" id="MF_00107">
    <property type="entry name" value="IspF"/>
    <property type="match status" value="1"/>
</dbReference>
<feature type="domain" description="2-C-methyl-D-erythritol 2,4-cyclodiphosphate synthase" evidence="11">
    <location>
        <begin position="2"/>
        <end position="155"/>
    </location>
</feature>
<dbReference type="Pfam" id="PF02542">
    <property type="entry name" value="YgbB"/>
    <property type="match status" value="1"/>
</dbReference>
<dbReference type="InterPro" id="IPR003526">
    <property type="entry name" value="MECDP_synthase"/>
</dbReference>
<feature type="binding site" evidence="9">
    <location>
        <begin position="9"/>
        <end position="11"/>
    </location>
    <ligand>
        <name>4-CDP-2-C-methyl-D-erythritol 2-phosphate</name>
        <dbReference type="ChEBI" id="CHEBI:57919"/>
    </ligand>
</feature>
<dbReference type="RefSeq" id="WP_198323424.1">
    <property type="nucleotide sequence ID" value="NZ_CP104311.1"/>
</dbReference>
<evidence type="ECO:0000313" key="12">
    <source>
        <dbReference type="EMBL" id="WWF03421.1"/>
    </source>
</evidence>
<name>A0ABZ2FAW4_METCP</name>
<dbReference type="EMBL" id="CP104311">
    <property type="protein sequence ID" value="WWF03421.1"/>
    <property type="molecule type" value="Genomic_DNA"/>
</dbReference>
<evidence type="ECO:0000256" key="10">
    <source>
        <dbReference type="RuleBase" id="RU004395"/>
    </source>
</evidence>
<keyword evidence="8 9" id="KW-0456">Lyase</keyword>
<evidence type="ECO:0000256" key="8">
    <source>
        <dbReference type="ARBA" id="ARBA00023239"/>
    </source>
</evidence>
<evidence type="ECO:0000256" key="7">
    <source>
        <dbReference type="ARBA" id="ARBA00023229"/>
    </source>
</evidence>
<evidence type="ECO:0000256" key="3">
    <source>
        <dbReference type="ARBA" id="ARBA00008480"/>
    </source>
</evidence>
<keyword evidence="7 9" id="KW-0414">Isoprene biosynthesis</keyword>
<evidence type="ECO:0000256" key="5">
    <source>
        <dbReference type="ARBA" id="ARBA00012579"/>
    </source>
</evidence>
<dbReference type="PANTHER" id="PTHR43181:SF1">
    <property type="entry name" value="2-C-METHYL-D-ERYTHRITOL 2,4-CYCLODIPHOSPHATE SYNTHASE, CHLOROPLASTIC"/>
    <property type="match status" value="1"/>
</dbReference>
<feature type="site" description="Transition state stabilizer" evidence="9">
    <location>
        <position position="35"/>
    </location>
</feature>
<feature type="binding site" evidence="9">
    <location>
        <position position="143"/>
    </location>
    <ligand>
        <name>4-CDP-2-C-methyl-D-erythritol 2-phosphate</name>
        <dbReference type="ChEBI" id="CHEBI:57919"/>
    </ligand>
</feature>
<evidence type="ECO:0000256" key="9">
    <source>
        <dbReference type="HAMAP-Rule" id="MF_00107"/>
    </source>
</evidence>
<feature type="binding site" evidence="9">
    <location>
        <position position="9"/>
    </location>
    <ligand>
        <name>a divalent metal cation</name>
        <dbReference type="ChEBI" id="CHEBI:60240"/>
    </ligand>
</feature>
<evidence type="ECO:0000259" key="11">
    <source>
        <dbReference type="Pfam" id="PF02542"/>
    </source>
</evidence>
<feature type="binding site" evidence="9">
    <location>
        <position position="11"/>
    </location>
    <ligand>
        <name>a divalent metal cation</name>
        <dbReference type="ChEBI" id="CHEBI:60240"/>
    </ligand>
</feature>
<organism evidence="12 13">
    <name type="scientific">Methylococcus capsulatus</name>
    <dbReference type="NCBI Taxonomy" id="414"/>
    <lineage>
        <taxon>Bacteria</taxon>
        <taxon>Pseudomonadati</taxon>
        <taxon>Pseudomonadota</taxon>
        <taxon>Gammaproteobacteria</taxon>
        <taxon>Methylococcales</taxon>
        <taxon>Methylococcaceae</taxon>
        <taxon>Methylococcus</taxon>
    </lineage>
</organism>